<keyword evidence="9" id="KW-1185">Reference proteome</keyword>
<dbReference type="Pfam" id="PF00004">
    <property type="entry name" value="AAA"/>
    <property type="match status" value="1"/>
</dbReference>
<dbReference type="SMART" id="SM00382">
    <property type="entry name" value="AAA"/>
    <property type="match status" value="1"/>
</dbReference>
<evidence type="ECO:0000256" key="4">
    <source>
        <dbReference type="ARBA" id="ARBA00023117"/>
    </source>
</evidence>
<dbReference type="PANTHER" id="PTHR23069:SF0">
    <property type="entry name" value="TAT-BINDING HOMOLOG 7"/>
    <property type="match status" value="1"/>
</dbReference>
<keyword evidence="4 5" id="KW-0103">Bromodomain</keyword>
<dbReference type="Pfam" id="PF00439">
    <property type="entry name" value="Bromodomain"/>
    <property type="match status" value="1"/>
</dbReference>
<feature type="compositionally biased region" description="Basic and acidic residues" evidence="6">
    <location>
        <begin position="233"/>
        <end position="244"/>
    </location>
</feature>
<dbReference type="Gene3D" id="3.40.50.300">
    <property type="entry name" value="P-loop containing nucleotide triphosphate hydrolases"/>
    <property type="match status" value="1"/>
</dbReference>
<dbReference type="GO" id="GO:0045815">
    <property type="term" value="P:transcription initiation-coupled chromatin remodeling"/>
    <property type="evidence" value="ECO:0007669"/>
    <property type="project" value="TreeGrafter"/>
</dbReference>
<dbReference type="SUPFAM" id="SSF52540">
    <property type="entry name" value="P-loop containing nucleoside triphosphate hydrolases"/>
    <property type="match status" value="1"/>
</dbReference>
<gene>
    <name evidence="8" type="ORF">Ae201684_009033</name>
</gene>
<dbReference type="SUPFAM" id="SSF47370">
    <property type="entry name" value="Bromodomain"/>
    <property type="match status" value="1"/>
</dbReference>
<keyword evidence="3" id="KW-0067">ATP-binding</keyword>
<dbReference type="GO" id="GO:0005634">
    <property type="term" value="C:nucleus"/>
    <property type="evidence" value="ECO:0007669"/>
    <property type="project" value="TreeGrafter"/>
</dbReference>
<evidence type="ECO:0000256" key="2">
    <source>
        <dbReference type="ARBA" id="ARBA00022741"/>
    </source>
</evidence>
<protein>
    <recommendedName>
        <fullName evidence="7">Bromo domain-containing protein</fullName>
    </recommendedName>
</protein>
<dbReference type="GO" id="GO:0016887">
    <property type="term" value="F:ATP hydrolysis activity"/>
    <property type="evidence" value="ECO:0007669"/>
    <property type="project" value="InterPro"/>
</dbReference>
<keyword evidence="2" id="KW-0547">Nucleotide-binding</keyword>
<dbReference type="Pfam" id="PF17862">
    <property type="entry name" value="AAA_lid_3"/>
    <property type="match status" value="1"/>
</dbReference>
<evidence type="ECO:0000256" key="6">
    <source>
        <dbReference type="SAM" id="MobiDB-lite"/>
    </source>
</evidence>
<feature type="compositionally biased region" description="Polar residues" evidence="6">
    <location>
        <begin position="299"/>
        <end position="315"/>
    </location>
</feature>
<dbReference type="InterPro" id="IPR003593">
    <property type="entry name" value="AAA+_ATPase"/>
</dbReference>
<evidence type="ECO:0000256" key="5">
    <source>
        <dbReference type="PROSITE-ProRule" id="PRU00035"/>
    </source>
</evidence>
<feature type="compositionally biased region" description="Basic and acidic residues" evidence="6">
    <location>
        <begin position="172"/>
        <end position="187"/>
    </location>
</feature>
<name>A0A6G0X2N5_9STRA</name>
<dbReference type="InterPro" id="IPR027417">
    <property type="entry name" value="P-loop_NTPase"/>
</dbReference>
<dbReference type="PROSITE" id="PS00674">
    <property type="entry name" value="AAA"/>
    <property type="match status" value="1"/>
</dbReference>
<organism evidence="8 9">
    <name type="scientific">Aphanomyces euteiches</name>
    <dbReference type="NCBI Taxonomy" id="100861"/>
    <lineage>
        <taxon>Eukaryota</taxon>
        <taxon>Sar</taxon>
        <taxon>Stramenopiles</taxon>
        <taxon>Oomycota</taxon>
        <taxon>Saprolegniomycetes</taxon>
        <taxon>Saprolegniales</taxon>
        <taxon>Verrucalvaceae</taxon>
        <taxon>Aphanomyces</taxon>
    </lineage>
</organism>
<dbReference type="GO" id="GO:0005524">
    <property type="term" value="F:ATP binding"/>
    <property type="evidence" value="ECO:0007669"/>
    <property type="project" value="UniProtKB-KW"/>
</dbReference>
<dbReference type="InterPro" id="IPR003959">
    <property type="entry name" value="ATPase_AAA_core"/>
</dbReference>
<sequence>MRTRRRRDDDEAPVIEINESPNVDILQRLPRERRRTVRYIDSLDAFNHQRQRRHPTTPENSDAQEYLQQRATRSLHRTSLPSSSDENEEEEDGFQEQPSFGDDENDEVDETNESDLPSPQSRRSSGVSIKEENPSELESAGQGNYRYSTRRRSRSSIEPEDETSSRQSIENEEPRQDEDAIEEESRSTRYPRRRSRGSHEPSGANEDEGVSYSQDNNTRYTLRNRSKLAPIDRLYDVDTSDKKKSIAPSSLAYGTRSAAQASERHTRYLLRSKRDAPPSPKNGDGSSKGYSLRNRNAVRRQQSSYSEAPRLSNQLIYDDYGDPRPPKRSKSNSSSAPKYMDLSGSSSSSEGEMQTMKRSKKKYAKSPKAPPPADISPLDIDPSITWDSIGGLKSHIHSLQEMVILPLLYPEFYSKFSLKPPSGVLFYGPPGTGKTLVARALANSTGSQKITFYMRKGADCLSKWVGEAERQLRVLFEQAKKTEPSIIFFDEIDGLAPVRSAKQDQIHASIVSTLLALMDGLDSRGRVIVIGATNRIDAIDPALRRPGRFDRELAFTLPNATDRAAMLAIHTKEWQPPLSLAFRTQLANELVGYCGADIKALCAETALVAFKRTFPQVYDTPAKLEIDVNAIQVLRADFQVAQAKIVPAAARAQSAVATPLPPLLKPLLEAPLTGLVKLIQTTFPGGLFAPPPIVPSSSTPIYELPSSSCAGCLMPLMDDSSPCSQCQVLFHPACLRGTGRCSSCVPSYSYVPPSLVCCLVYGASSAMGQAALTSALLSHMDGFPCIQFDRFSTPAQWMAKWAEVLSHVPCVVYCPHLDQAWVDHPNEIPPLLHHWVQTAQHLPIVLIATASTRDLPSDFADLFPTSHHFQLKPPSRAARHGFWQVVQTWASSPPPIPLPPPKPLRVVAPPPTKAPKPSQVLTDHEQHQLRELRIFLEAVVSYCIRQKSNAPFVAIPDGTIDLSTMRDKVHDGEYTTWEKFMTDIHAMVQDAYAAYPKYSPLRYIAHAAANMQDNVMSFAHRFRKEQGYDLFAQCREIQQAKLAKRPVPAPMPLKRPGQLPPPTIIEVENGNDYNAAAEVEEEEDLETFQTGDHVFVAKRTGPGMNKLGGAGLVQQVYVDDETERVTKYDVKYVLGGFEKEVEARYVRRLTEDTVQESVKMHAQPVLGSTLIAAAAAAPPTANKVFDATIWPHLYQAGWEFVAPHMLWVENPPESTTDLTKDELQSKHTCFESRDDVLAFVKQTPKYARLCFGQRYVEMNIADGLLPKPTPWTPQEEIYYMMLEDKPIEASQPVATPTSEPDFILDEAALKVVVSTLVDATDGWSVDDLRQALVKVNHIVLAHRQDYDRSAMIAELLVHAQQLKR</sequence>
<feature type="compositionally biased region" description="Basic and acidic residues" evidence="6">
    <location>
        <begin position="262"/>
        <end position="276"/>
    </location>
</feature>
<accession>A0A6G0X2N5</accession>
<dbReference type="FunFam" id="3.40.50.300:FF:000061">
    <property type="entry name" value="ATPase family, AAA domain-containing 2"/>
    <property type="match status" value="1"/>
</dbReference>
<dbReference type="InterPro" id="IPR003960">
    <property type="entry name" value="ATPase_AAA_CS"/>
</dbReference>
<dbReference type="PROSITE" id="PS50014">
    <property type="entry name" value="BROMODOMAIN_2"/>
    <property type="match status" value="1"/>
</dbReference>
<dbReference type="PANTHER" id="PTHR23069">
    <property type="entry name" value="AAA DOMAIN-CONTAINING"/>
    <property type="match status" value="1"/>
</dbReference>
<dbReference type="InterPro" id="IPR041569">
    <property type="entry name" value="AAA_lid_3"/>
</dbReference>
<dbReference type="GO" id="GO:0006337">
    <property type="term" value="P:nucleosome disassembly"/>
    <property type="evidence" value="ECO:0007669"/>
    <property type="project" value="TreeGrafter"/>
</dbReference>
<feature type="compositionally biased region" description="Acidic residues" evidence="6">
    <location>
        <begin position="101"/>
        <end position="113"/>
    </location>
</feature>
<evidence type="ECO:0000259" key="7">
    <source>
        <dbReference type="PROSITE" id="PS50014"/>
    </source>
</evidence>
<feature type="compositionally biased region" description="Polar residues" evidence="6">
    <location>
        <begin position="57"/>
        <end position="72"/>
    </location>
</feature>
<dbReference type="GO" id="GO:0003682">
    <property type="term" value="F:chromatin binding"/>
    <property type="evidence" value="ECO:0007669"/>
    <property type="project" value="TreeGrafter"/>
</dbReference>
<evidence type="ECO:0000256" key="1">
    <source>
        <dbReference type="ARBA" id="ARBA00006914"/>
    </source>
</evidence>
<evidence type="ECO:0000256" key="3">
    <source>
        <dbReference type="ARBA" id="ARBA00022840"/>
    </source>
</evidence>
<evidence type="ECO:0000313" key="9">
    <source>
        <dbReference type="Proteomes" id="UP000481153"/>
    </source>
</evidence>
<proteinExistence type="inferred from homology"/>
<dbReference type="Gene3D" id="1.10.8.60">
    <property type="match status" value="1"/>
</dbReference>
<feature type="compositionally biased region" description="Polar residues" evidence="6">
    <location>
        <begin position="211"/>
        <end position="223"/>
    </location>
</feature>
<feature type="compositionally biased region" description="Polar residues" evidence="6">
    <location>
        <begin position="117"/>
        <end position="127"/>
    </location>
</feature>
<feature type="compositionally biased region" description="Low complexity" evidence="6">
    <location>
        <begin position="331"/>
        <end position="352"/>
    </location>
</feature>
<dbReference type="InterPro" id="IPR001487">
    <property type="entry name" value="Bromodomain"/>
</dbReference>
<feature type="compositionally biased region" description="Acidic residues" evidence="6">
    <location>
        <begin position="85"/>
        <end position="94"/>
    </location>
</feature>
<reference evidence="8 9" key="1">
    <citation type="submission" date="2019-07" db="EMBL/GenBank/DDBJ databases">
        <title>Genomics analysis of Aphanomyces spp. identifies a new class of oomycete effector associated with host adaptation.</title>
        <authorList>
            <person name="Gaulin E."/>
        </authorList>
    </citation>
    <scope>NUCLEOTIDE SEQUENCE [LARGE SCALE GENOMIC DNA]</scope>
    <source>
        <strain evidence="8 9">ATCC 201684</strain>
    </source>
</reference>
<dbReference type="GO" id="GO:0042393">
    <property type="term" value="F:histone binding"/>
    <property type="evidence" value="ECO:0007669"/>
    <property type="project" value="TreeGrafter"/>
</dbReference>
<dbReference type="GO" id="GO:0006334">
    <property type="term" value="P:nucleosome assembly"/>
    <property type="evidence" value="ECO:0007669"/>
    <property type="project" value="TreeGrafter"/>
</dbReference>
<comment type="caution">
    <text evidence="8">The sequence shown here is derived from an EMBL/GenBank/DDBJ whole genome shotgun (WGS) entry which is preliminary data.</text>
</comment>
<comment type="similarity">
    <text evidence="1">Belongs to the AAA ATPase family.</text>
</comment>
<dbReference type="Gene3D" id="1.20.920.10">
    <property type="entry name" value="Bromodomain-like"/>
    <property type="match status" value="1"/>
</dbReference>
<evidence type="ECO:0000313" key="8">
    <source>
        <dbReference type="EMBL" id="KAF0734165.1"/>
    </source>
</evidence>
<dbReference type="EMBL" id="VJMJ01000117">
    <property type="protein sequence ID" value="KAF0734165.1"/>
    <property type="molecule type" value="Genomic_DNA"/>
</dbReference>
<dbReference type="VEuPathDB" id="FungiDB:AeMF1_013928"/>
<dbReference type="Proteomes" id="UP000481153">
    <property type="component" value="Unassembled WGS sequence"/>
</dbReference>
<feature type="region of interest" description="Disordered" evidence="6">
    <location>
        <begin position="42"/>
        <end position="377"/>
    </location>
</feature>
<feature type="domain" description="Bromo" evidence="7">
    <location>
        <begin position="927"/>
        <end position="1002"/>
    </location>
</feature>
<dbReference type="InterPro" id="IPR036427">
    <property type="entry name" value="Bromodomain-like_sf"/>
</dbReference>
<dbReference type="InterPro" id="IPR045199">
    <property type="entry name" value="ATAD2-like"/>
</dbReference>